<dbReference type="Pfam" id="PF13675">
    <property type="entry name" value="PilJ"/>
    <property type="match status" value="1"/>
</dbReference>
<evidence type="ECO:0000256" key="12">
    <source>
        <dbReference type="ARBA" id="ARBA00023012"/>
    </source>
</evidence>
<sequence>MSLVNRLLGQNLATKILGVLVAFLLLALAAIGLTLYSSWKLEGVAAAINDAGSLRMRSWKIAHDAAVLPLDGIGRDARLGVLERDLADVERVQSGLEHGDPVRPLFIPRDRGIPADMARVSQTWQRKMRPLVEQVMEANDPNVFRESTLALETATRDYVTTIDAMVKKMEEVFTEHTTVLRSYQVALLALAVIGTVVLMRFFFVAVIRPVDALQRGMQRMQGEDFAVRVAVLTNDEFGDLSRGFNRMADHLQGLYATLEQRVADKTRSLADKNRELSILYEISRLLREPVGIEELSRGFLDHVCRTFEADAASVRLFDADSDKLYITTQQGLDADFVETEAILACGDCLCGTAMLGDVPVISDTDGAQTARTRETCQRAGFATVSAIPVNHNKRALGIFNLYFRRSVDISEDDRLVLQSLGQHLGMAIENVRLLSREKEMAVSEERNLIARELHDSIAQGLAFLNLQVQMLEDALEHKDTAETDEVLDMIRRGIQESYDDVRELLGHFRARLPEQDLAAALRQAVERFSAQSGVSGNFTAHGEAPPLPVEIGTQVLYIAQEALSNVRKHAQAGYVQVDLWRDTDGLRLSIRDDGVGFDTGPRHAIDGAEHIGLHIMGERAARIGGELAVRSKKGQGTEVALTVTGHDDEEKSAA</sequence>
<evidence type="ECO:0000256" key="11">
    <source>
        <dbReference type="ARBA" id="ARBA00022989"/>
    </source>
</evidence>
<evidence type="ECO:0000256" key="5">
    <source>
        <dbReference type="ARBA" id="ARBA00022553"/>
    </source>
</evidence>
<evidence type="ECO:0000313" key="18">
    <source>
        <dbReference type="EMBL" id="QID19242.1"/>
    </source>
</evidence>
<evidence type="ECO:0000256" key="1">
    <source>
        <dbReference type="ARBA" id="ARBA00000085"/>
    </source>
</evidence>
<keyword evidence="5" id="KW-0597">Phosphoprotein</keyword>
<dbReference type="GO" id="GO:0000155">
    <property type="term" value="F:phosphorelay sensor kinase activity"/>
    <property type="evidence" value="ECO:0007669"/>
    <property type="project" value="UniProtKB-UniRule"/>
</dbReference>
<dbReference type="Gene3D" id="1.20.5.1930">
    <property type="match status" value="1"/>
</dbReference>
<organism evidence="18 19">
    <name type="scientific">Nitrogeniibacter mangrovi</name>
    <dbReference type="NCBI Taxonomy" id="2016596"/>
    <lineage>
        <taxon>Bacteria</taxon>
        <taxon>Pseudomonadati</taxon>
        <taxon>Pseudomonadota</taxon>
        <taxon>Betaproteobacteria</taxon>
        <taxon>Rhodocyclales</taxon>
        <taxon>Zoogloeaceae</taxon>
        <taxon>Nitrogeniibacter</taxon>
    </lineage>
</organism>
<dbReference type="SUPFAM" id="SSF55874">
    <property type="entry name" value="ATPase domain of HSP90 chaperone/DNA topoisomerase II/histidine kinase"/>
    <property type="match status" value="1"/>
</dbReference>
<dbReference type="PROSITE" id="PS50885">
    <property type="entry name" value="HAMP"/>
    <property type="match status" value="1"/>
</dbReference>
<comment type="catalytic activity">
    <reaction evidence="1 14">
        <text>ATP + protein L-histidine = ADP + protein N-phospho-L-histidine.</text>
        <dbReference type="EC" id="2.7.13.3"/>
    </reaction>
</comment>
<dbReference type="Gene3D" id="3.30.565.10">
    <property type="entry name" value="Histidine kinase-like ATPase, C-terminal domain"/>
    <property type="match status" value="1"/>
</dbReference>
<keyword evidence="3 14" id="KW-1003">Cell membrane</keyword>
<comment type="subcellular location">
    <subcellularLocation>
        <location evidence="2">Cell inner membrane</location>
        <topology evidence="2">Multi-pass membrane protein</topology>
    </subcellularLocation>
</comment>
<dbReference type="InterPro" id="IPR016380">
    <property type="entry name" value="Sig_transdc_His_kin_NarX/NarQ"/>
</dbReference>
<evidence type="ECO:0000313" key="19">
    <source>
        <dbReference type="Proteomes" id="UP000501991"/>
    </source>
</evidence>
<keyword evidence="11 16" id="KW-1133">Transmembrane helix</keyword>
<dbReference type="GO" id="GO:0005524">
    <property type="term" value="F:ATP binding"/>
    <property type="evidence" value="ECO:0007669"/>
    <property type="project" value="UniProtKB-UniRule"/>
</dbReference>
<dbReference type="InterPro" id="IPR042295">
    <property type="entry name" value="NarX-like_N_sf"/>
</dbReference>
<dbReference type="SMART" id="SM00387">
    <property type="entry name" value="HATPase_c"/>
    <property type="match status" value="1"/>
</dbReference>
<keyword evidence="9 14" id="KW-0418">Kinase</keyword>
<dbReference type="Gene3D" id="1.10.8.500">
    <property type="entry name" value="HAMP domain in histidine kinase"/>
    <property type="match status" value="1"/>
</dbReference>
<dbReference type="CDD" id="cd06225">
    <property type="entry name" value="HAMP"/>
    <property type="match status" value="1"/>
</dbReference>
<dbReference type="Proteomes" id="UP000501991">
    <property type="component" value="Chromosome"/>
</dbReference>
<name>A0A6C1B692_9RHOO</name>
<dbReference type="SUPFAM" id="SSF55781">
    <property type="entry name" value="GAF domain-like"/>
    <property type="match status" value="1"/>
</dbReference>
<dbReference type="PANTHER" id="PTHR24421:SF10">
    <property type="entry name" value="NITRATE_NITRITE SENSOR PROTEIN NARQ"/>
    <property type="match status" value="1"/>
</dbReference>
<dbReference type="InterPro" id="IPR003018">
    <property type="entry name" value="GAF"/>
</dbReference>
<dbReference type="InterPro" id="IPR050482">
    <property type="entry name" value="Sensor_HK_TwoCompSys"/>
</dbReference>
<feature type="compositionally biased region" description="Basic and acidic residues" evidence="15">
    <location>
        <begin position="645"/>
        <end position="654"/>
    </location>
</feature>
<evidence type="ECO:0000256" key="7">
    <source>
        <dbReference type="ARBA" id="ARBA00022692"/>
    </source>
</evidence>
<dbReference type="GO" id="GO:0005886">
    <property type="term" value="C:plasma membrane"/>
    <property type="evidence" value="ECO:0007669"/>
    <property type="project" value="UniProtKB-SubCell"/>
</dbReference>
<evidence type="ECO:0000256" key="15">
    <source>
        <dbReference type="SAM" id="MobiDB-lite"/>
    </source>
</evidence>
<evidence type="ECO:0000256" key="8">
    <source>
        <dbReference type="ARBA" id="ARBA00022741"/>
    </source>
</evidence>
<keyword evidence="19" id="KW-1185">Reference proteome</keyword>
<feature type="transmembrane region" description="Helical" evidence="16">
    <location>
        <begin position="185"/>
        <end position="207"/>
    </location>
</feature>
<evidence type="ECO:0000259" key="17">
    <source>
        <dbReference type="PROSITE" id="PS50885"/>
    </source>
</evidence>
<evidence type="ECO:0000256" key="16">
    <source>
        <dbReference type="SAM" id="Phobius"/>
    </source>
</evidence>
<dbReference type="PIRSF" id="PIRSF003167">
    <property type="entry name" value="STHK_NarX/NarQ"/>
    <property type="match status" value="1"/>
</dbReference>
<keyword evidence="13 14" id="KW-0472">Membrane</keyword>
<dbReference type="InterPro" id="IPR029016">
    <property type="entry name" value="GAF-like_dom_sf"/>
</dbReference>
<keyword evidence="7 16" id="KW-0812">Transmembrane</keyword>
<evidence type="ECO:0000256" key="2">
    <source>
        <dbReference type="ARBA" id="ARBA00004429"/>
    </source>
</evidence>
<dbReference type="InterPro" id="IPR011712">
    <property type="entry name" value="Sig_transdc_His_kin_sub3_dim/P"/>
</dbReference>
<reference evidence="18 19" key="1">
    <citation type="submission" date="2020-02" db="EMBL/GenBank/DDBJ databases">
        <title>Nitrogenibacter mangrovi gen. nov., sp. nov. isolated from mangrove sediment, a denitrifying betaproteobacterium.</title>
        <authorList>
            <person name="Liao H."/>
            <person name="Tian Y."/>
        </authorList>
    </citation>
    <scope>NUCLEOTIDE SEQUENCE [LARGE SCALE GENOMIC DNA]</scope>
    <source>
        <strain evidence="18 19">M9-3-2</strain>
    </source>
</reference>
<dbReference type="CDD" id="cd16917">
    <property type="entry name" value="HATPase_UhpB-NarQ-NarX-like"/>
    <property type="match status" value="1"/>
</dbReference>
<dbReference type="Pfam" id="PF02518">
    <property type="entry name" value="HATPase_c"/>
    <property type="match status" value="1"/>
</dbReference>
<keyword evidence="6 14" id="KW-0808">Transferase</keyword>
<dbReference type="InterPro" id="IPR036890">
    <property type="entry name" value="HATPase_C_sf"/>
</dbReference>
<keyword evidence="12 14" id="KW-0902">Two-component regulatory system</keyword>
<evidence type="ECO:0000256" key="3">
    <source>
        <dbReference type="ARBA" id="ARBA00022475"/>
    </source>
</evidence>
<evidence type="ECO:0000256" key="9">
    <source>
        <dbReference type="ARBA" id="ARBA00022777"/>
    </source>
</evidence>
<dbReference type="InterPro" id="IPR003594">
    <property type="entry name" value="HATPase_dom"/>
</dbReference>
<dbReference type="RefSeq" id="WP_173767647.1">
    <property type="nucleotide sequence ID" value="NZ_CP048836.1"/>
</dbReference>
<evidence type="ECO:0000256" key="10">
    <source>
        <dbReference type="ARBA" id="ARBA00022840"/>
    </source>
</evidence>
<dbReference type="Gene3D" id="1.20.120.960">
    <property type="entry name" value="Histidine kinase NarX, sensor domain"/>
    <property type="match status" value="1"/>
</dbReference>
<accession>A0A6C1B692</accession>
<evidence type="ECO:0000256" key="14">
    <source>
        <dbReference type="PIRNR" id="PIRNR003167"/>
    </source>
</evidence>
<dbReference type="Pfam" id="PF00672">
    <property type="entry name" value="HAMP"/>
    <property type="match status" value="1"/>
</dbReference>
<dbReference type="InterPro" id="IPR003660">
    <property type="entry name" value="HAMP_dom"/>
</dbReference>
<protein>
    <recommendedName>
        <fullName evidence="14">Sensor protein</fullName>
        <ecNumber evidence="14">2.7.13.3</ecNumber>
    </recommendedName>
</protein>
<dbReference type="Gene3D" id="3.30.450.40">
    <property type="match status" value="1"/>
</dbReference>
<dbReference type="PANTHER" id="PTHR24421">
    <property type="entry name" value="NITRATE/NITRITE SENSOR PROTEIN NARX-RELATED"/>
    <property type="match status" value="1"/>
</dbReference>
<dbReference type="Pfam" id="PF07730">
    <property type="entry name" value="HisKA_3"/>
    <property type="match status" value="1"/>
</dbReference>
<feature type="domain" description="HAMP" evidence="17">
    <location>
        <begin position="204"/>
        <end position="256"/>
    </location>
</feature>
<dbReference type="Pfam" id="PF13185">
    <property type="entry name" value="GAF_2"/>
    <property type="match status" value="1"/>
</dbReference>
<proteinExistence type="predicted"/>
<dbReference type="SMART" id="SM00065">
    <property type="entry name" value="GAF"/>
    <property type="match status" value="1"/>
</dbReference>
<keyword evidence="4 14" id="KW-0997">Cell inner membrane</keyword>
<evidence type="ECO:0000256" key="6">
    <source>
        <dbReference type="ARBA" id="ARBA00022679"/>
    </source>
</evidence>
<dbReference type="EMBL" id="CP048836">
    <property type="protein sequence ID" value="QID19242.1"/>
    <property type="molecule type" value="Genomic_DNA"/>
</dbReference>
<dbReference type="GO" id="GO:0046983">
    <property type="term" value="F:protein dimerization activity"/>
    <property type="evidence" value="ECO:0007669"/>
    <property type="project" value="UniProtKB-UniRule"/>
</dbReference>
<keyword evidence="10 14" id="KW-0067">ATP-binding</keyword>
<dbReference type="AlphaFoldDB" id="A0A6C1B692"/>
<feature type="region of interest" description="Disordered" evidence="15">
    <location>
        <begin position="635"/>
        <end position="654"/>
    </location>
</feature>
<feature type="transmembrane region" description="Helical" evidence="16">
    <location>
        <begin position="12"/>
        <end position="36"/>
    </location>
</feature>
<evidence type="ECO:0000256" key="13">
    <source>
        <dbReference type="ARBA" id="ARBA00023136"/>
    </source>
</evidence>
<evidence type="ECO:0000256" key="4">
    <source>
        <dbReference type="ARBA" id="ARBA00022519"/>
    </source>
</evidence>
<dbReference type="KEGG" id="azq:G3580_17430"/>
<dbReference type="SUPFAM" id="SSF158472">
    <property type="entry name" value="HAMP domain-like"/>
    <property type="match status" value="1"/>
</dbReference>
<keyword evidence="8 14" id="KW-0547">Nucleotide-binding</keyword>
<dbReference type="SMART" id="SM00304">
    <property type="entry name" value="HAMP"/>
    <property type="match status" value="1"/>
</dbReference>
<dbReference type="EC" id="2.7.13.3" evidence="14"/>
<gene>
    <name evidence="18" type="ORF">G3580_17430</name>
</gene>
<dbReference type="InterPro" id="IPR029095">
    <property type="entry name" value="NarX-like_N"/>
</dbReference>